<gene>
    <name evidence="3" type="ORF">CD32_10250</name>
</gene>
<keyword evidence="2" id="KW-0812">Transmembrane</keyword>
<dbReference type="RefSeq" id="WP_036154210.1">
    <property type="nucleotide sequence ID" value="NZ_AVCX01000006.1"/>
</dbReference>
<evidence type="ECO:0000313" key="3">
    <source>
        <dbReference type="EMBL" id="KGR84834.1"/>
    </source>
</evidence>
<accession>A0A0A3IJE0</accession>
<name>A0A0A3IJE0_9BACI</name>
<evidence type="ECO:0000256" key="1">
    <source>
        <dbReference type="SAM" id="MobiDB-lite"/>
    </source>
</evidence>
<protein>
    <recommendedName>
        <fullName evidence="5">Potassium transporter</fullName>
    </recommendedName>
</protein>
<keyword evidence="4" id="KW-1185">Reference proteome</keyword>
<feature type="compositionally biased region" description="Acidic residues" evidence="1">
    <location>
        <begin position="130"/>
        <end position="146"/>
    </location>
</feature>
<dbReference type="OrthoDB" id="2718487at2"/>
<keyword evidence="2" id="KW-1133">Transmembrane helix</keyword>
<keyword evidence="2" id="KW-0472">Membrane</keyword>
<dbReference type="STRING" id="1220589.CD32_10250"/>
<feature type="transmembrane region" description="Helical" evidence="2">
    <location>
        <begin position="12"/>
        <end position="31"/>
    </location>
</feature>
<organism evidence="3 4">
    <name type="scientific">Lysinibacillus odysseyi 34hs-1 = NBRC 100172</name>
    <dbReference type="NCBI Taxonomy" id="1220589"/>
    <lineage>
        <taxon>Bacteria</taxon>
        <taxon>Bacillati</taxon>
        <taxon>Bacillota</taxon>
        <taxon>Bacilli</taxon>
        <taxon>Bacillales</taxon>
        <taxon>Bacillaceae</taxon>
        <taxon>Lysinibacillus</taxon>
    </lineage>
</organism>
<sequence length="259" mass="28601">MQLSGGKNSGPLLITALILALLFAVYYYVVLPKQEEATEKQNAVNHLTSETATMKDQIALIKENRNDEVDSGLIIRQKLPADREIDQLLLALEEAEYVSGSRILTITFNNYDNLVSESGLLDPNAPTGDEQADGAMEESERDETTDNSETNENIEDKGTPESDQTGGTAVGETEQEAVPVSTMSAEALPANLKLLTFQVDIESPDDEQLQQFMKEIEQMERVMHIDTIEYSLPGEEDALTEEGDKVVSASIQVTTFYFE</sequence>
<dbReference type="eggNOG" id="ENOG5032REE">
    <property type="taxonomic scope" value="Bacteria"/>
</dbReference>
<evidence type="ECO:0008006" key="5">
    <source>
        <dbReference type="Google" id="ProtNLM"/>
    </source>
</evidence>
<feature type="region of interest" description="Disordered" evidence="1">
    <location>
        <begin position="119"/>
        <end position="175"/>
    </location>
</feature>
<evidence type="ECO:0000256" key="2">
    <source>
        <dbReference type="SAM" id="Phobius"/>
    </source>
</evidence>
<dbReference type="Proteomes" id="UP000030437">
    <property type="component" value="Unassembled WGS sequence"/>
</dbReference>
<comment type="caution">
    <text evidence="3">The sequence shown here is derived from an EMBL/GenBank/DDBJ whole genome shotgun (WGS) entry which is preliminary data.</text>
</comment>
<dbReference type="EMBL" id="JPVP01000055">
    <property type="protein sequence ID" value="KGR84834.1"/>
    <property type="molecule type" value="Genomic_DNA"/>
</dbReference>
<dbReference type="AlphaFoldDB" id="A0A0A3IJE0"/>
<proteinExistence type="predicted"/>
<reference evidence="3 4" key="1">
    <citation type="submission" date="2014-02" db="EMBL/GenBank/DDBJ databases">
        <title>Draft genome sequence of Lysinibacillus odysseyi NBRC 100172.</title>
        <authorList>
            <person name="Zhang F."/>
            <person name="Wang G."/>
            <person name="Zhang L."/>
        </authorList>
    </citation>
    <scope>NUCLEOTIDE SEQUENCE [LARGE SCALE GENOMIC DNA]</scope>
    <source>
        <strain evidence="3 4">NBRC 100172</strain>
    </source>
</reference>
<evidence type="ECO:0000313" key="4">
    <source>
        <dbReference type="Proteomes" id="UP000030437"/>
    </source>
</evidence>